<organism evidence="1 2">
    <name type="scientific">Pedobacter rhizosphaerae</name>
    <dbReference type="NCBI Taxonomy" id="390241"/>
    <lineage>
        <taxon>Bacteria</taxon>
        <taxon>Pseudomonadati</taxon>
        <taxon>Bacteroidota</taxon>
        <taxon>Sphingobacteriia</taxon>
        <taxon>Sphingobacteriales</taxon>
        <taxon>Sphingobacteriaceae</taxon>
        <taxon>Pedobacter</taxon>
    </lineage>
</organism>
<dbReference type="Proteomes" id="UP000199572">
    <property type="component" value="Unassembled WGS sequence"/>
</dbReference>
<evidence type="ECO:0000313" key="2">
    <source>
        <dbReference type="Proteomes" id="UP000199572"/>
    </source>
</evidence>
<accession>A0A1H9QEV0</accession>
<sequence>MRKDTFFTGQPILGQLLSLIPRYKVDLLSQKYHSTCSVRRVKRSASTDYNIPLSFRTQHNDLPCP</sequence>
<dbReference type="AlphaFoldDB" id="A0A1H9QEV0"/>
<protein>
    <recommendedName>
        <fullName evidence="3">DUF4372 domain-containing protein</fullName>
    </recommendedName>
</protein>
<name>A0A1H9QEV0_9SPHI</name>
<dbReference type="STRING" id="390241.SAMN04488023_111170"/>
<dbReference type="EMBL" id="FOGG01000011">
    <property type="protein sequence ID" value="SER58962.1"/>
    <property type="molecule type" value="Genomic_DNA"/>
</dbReference>
<dbReference type="RefSeq" id="WP_139180171.1">
    <property type="nucleotide sequence ID" value="NZ_FOGG01000011.1"/>
</dbReference>
<evidence type="ECO:0000313" key="1">
    <source>
        <dbReference type="EMBL" id="SER58962.1"/>
    </source>
</evidence>
<dbReference type="OrthoDB" id="7327264at2"/>
<gene>
    <name evidence="1" type="ORF">SAMN04488023_111170</name>
</gene>
<evidence type="ECO:0008006" key="3">
    <source>
        <dbReference type="Google" id="ProtNLM"/>
    </source>
</evidence>
<keyword evidence="2" id="KW-1185">Reference proteome</keyword>
<reference evidence="1 2" key="1">
    <citation type="submission" date="2016-10" db="EMBL/GenBank/DDBJ databases">
        <authorList>
            <person name="de Groot N.N."/>
        </authorList>
    </citation>
    <scope>NUCLEOTIDE SEQUENCE [LARGE SCALE GENOMIC DNA]</scope>
    <source>
        <strain evidence="1 2">DSM 18610</strain>
    </source>
</reference>
<proteinExistence type="predicted"/>